<gene>
    <name evidence="4" type="ORF">NAEGRDRAFT_57561</name>
</gene>
<dbReference type="KEGG" id="ngr:NAEGRDRAFT_57561"/>
<keyword evidence="2" id="KW-0812">Transmembrane</keyword>
<dbReference type="Proteomes" id="UP000006671">
    <property type="component" value="Unassembled WGS sequence"/>
</dbReference>
<dbReference type="PROSITE" id="PS50132">
    <property type="entry name" value="RGS"/>
    <property type="match status" value="1"/>
</dbReference>
<feature type="domain" description="RGS" evidence="3">
    <location>
        <begin position="349"/>
        <end position="488"/>
    </location>
</feature>
<evidence type="ECO:0000256" key="1">
    <source>
        <dbReference type="SAM" id="MobiDB-lite"/>
    </source>
</evidence>
<feature type="transmembrane region" description="Helical" evidence="2">
    <location>
        <begin position="301"/>
        <end position="332"/>
    </location>
</feature>
<dbReference type="InParanoid" id="D2V994"/>
<proteinExistence type="predicted"/>
<sequence length="504" mass="56937">MIWNCRHGIGIPSTSQDQSFNRSHCHSSTFDIFQKMSQDHHHHASELQIIVSPETTTNTLTSDSHNPMITSHQTSNTESSTQPPLKKKTTFASRDEHIATTIAIQEDKTESTSIFSKTTSAQSLSSQTKLRIKTCCGIIKLNTMRLLSVVAMFVNSIAFIAIAAVVINSYTLQTSVDTDLLLNRGDLVSFTEKTECAVKLTAYENRTAYTESYYVNYQNVTNLLSTLKQVLPSKIYTLNGVDVPTKKMDDEILTLVGNGYGGQALNILKSSEYISQQVAYDTFLQSMLDYSNDMAESKNSYIFISSIVNLVLVVIALVVVVPTVFVVFAMAIKKEGNTSKKLKKATAFMLLDTMEDEVMKSKFKEFCKMEGHGIDLFHFIEKTVSYTHLCEKQNEMMDKLAKNKGDPKAVRDFEKEKYILAFEIFAEYLDEDIGEYPILVSGALHECLKNRIDDFSINEAETYLKENLFEDIQKEVAMTSLNDLHFKFKQFLMASKKLQVKTQQ</sequence>
<dbReference type="InterPro" id="IPR016137">
    <property type="entry name" value="RGS"/>
</dbReference>
<dbReference type="RefSeq" id="XP_002679293.1">
    <property type="nucleotide sequence ID" value="XM_002679247.1"/>
</dbReference>
<feature type="transmembrane region" description="Helical" evidence="2">
    <location>
        <begin position="146"/>
        <end position="167"/>
    </location>
</feature>
<keyword evidence="2" id="KW-0472">Membrane</keyword>
<dbReference type="GeneID" id="8859985"/>
<evidence type="ECO:0000313" key="5">
    <source>
        <dbReference type="Proteomes" id="UP000006671"/>
    </source>
</evidence>
<dbReference type="AlphaFoldDB" id="D2V994"/>
<dbReference type="VEuPathDB" id="AmoebaDB:NAEGRDRAFT_57561"/>
<evidence type="ECO:0000256" key="2">
    <source>
        <dbReference type="SAM" id="Phobius"/>
    </source>
</evidence>
<accession>D2V994</accession>
<evidence type="ECO:0000313" key="4">
    <source>
        <dbReference type="EMBL" id="EFC46549.1"/>
    </source>
</evidence>
<dbReference type="EMBL" id="GG738858">
    <property type="protein sequence ID" value="EFC46549.1"/>
    <property type="molecule type" value="Genomic_DNA"/>
</dbReference>
<dbReference type="OrthoDB" id="10537441at2759"/>
<feature type="compositionally biased region" description="Polar residues" evidence="1">
    <location>
        <begin position="57"/>
        <end position="83"/>
    </location>
</feature>
<keyword evidence="5" id="KW-1185">Reference proteome</keyword>
<protein>
    <recommendedName>
        <fullName evidence="3">RGS domain-containing protein</fullName>
    </recommendedName>
</protein>
<feature type="region of interest" description="Disordered" evidence="1">
    <location>
        <begin position="57"/>
        <end position="90"/>
    </location>
</feature>
<organism evidence="5">
    <name type="scientific">Naegleria gruberi</name>
    <name type="common">Amoeba</name>
    <dbReference type="NCBI Taxonomy" id="5762"/>
    <lineage>
        <taxon>Eukaryota</taxon>
        <taxon>Discoba</taxon>
        <taxon>Heterolobosea</taxon>
        <taxon>Tetramitia</taxon>
        <taxon>Eutetramitia</taxon>
        <taxon>Vahlkampfiidae</taxon>
        <taxon>Naegleria</taxon>
    </lineage>
</organism>
<evidence type="ECO:0000259" key="3">
    <source>
        <dbReference type="PROSITE" id="PS50132"/>
    </source>
</evidence>
<reference evidence="4 5" key="1">
    <citation type="journal article" date="2010" name="Cell">
        <title>The genome of Naegleria gruberi illuminates early eukaryotic versatility.</title>
        <authorList>
            <person name="Fritz-Laylin L.K."/>
            <person name="Prochnik S.E."/>
            <person name="Ginger M.L."/>
            <person name="Dacks J.B."/>
            <person name="Carpenter M.L."/>
            <person name="Field M.C."/>
            <person name="Kuo A."/>
            <person name="Paredez A."/>
            <person name="Chapman J."/>
            <person name="Pham J."/>
            <person name="Shu S."/>
            <person name="Neupane R."/>
            <person name="Cipriano M."/>
            <person name="Mancuso J."/>
            <person name="Tu H."/>
            <person name="Salamov A."/>
            <person name="Lindquist E."/>
            <person name="Shapiro H."/>
            <person name="Lucas S."/>
            <person name="Grigoriev I.V."/>
            <person name="Cande W.Z."/>
            <person name="Fulton C."/>
            <person name="Rokhsar D.S."/>
            <person name="Dawson S.C."/>
        </authorList>
    </citation>
    <scope>NUCLEOTIDE SEQUENCE [LARGE SCALE GENOMIC DNA]</scope>
    <source>
        <strain evidence="4 5">NEG-M</strain>
    </source>
</reference>
<keyword evidence="2" id="KW-1133">Transmembrane helix</keyword>
<name>D2V994_NAEGR</name>